<comment type="subunit">
    <text evidence="7">Monomer.</text>
</comment>
<keyword evidence="5 7" id="KW-0067">ATP-binding</keyword>
<dbReference type="PANTHER" id="PTHR21087:SF16">
    <property type="entry name" value="SHIKIMATE KINASE 1, CHLOROPLASTIC"/>
    <property type="match status" value="1"/>
</dbReference>
<comment type="caution">
    <text evidence="7">Lacks conserved residue(s) required for the propagation of feature annotation.</text>
</comment>
<keyword evidence="7" id="KW-0963">Cytoplasm</keyword>
<evidence type="ECO:0000313" key="9">
    <source>
        <dbReference type="EMBL" id="AZN70972.1"/>
    </source>
</evidence>
<dbReference type="PROSITE" id="PS50943">
    <property type="entry name" value="HTH_CROC1"/>
    <property type="match status" value="1"/>
</dbReference>
<dbReference type="InterPro" id="IPR001387">
    <property type="entry name" value="Cro/C1-type_HTH"/>
</dbReference>
<feature type="binding site" evidence="7">
    <location>
        <position position="283"/>
    </location>
    <ligand>
        <name>ATP</name>
        <dbReference type="ChEBI" id="CHEBI:30616"/>
    </ligand>
</feature>
<keyword evidence="7" id="KW-0479">Metal-binding</keyword>
<dbReference type="NCBIfam" id="NF006015">
    <property type="entry name" value="PRK08154.1"/>
    <property type="match status" value="1"/>
</dbReference>
<dbReference type="InterPro" id="IPR031322">
    <property type="entry name" value="Shikimate/glucono_kinase"/>
</dbReference>
<dbReference type="GO" id="GO:0008652">
    <property type="term" value="P:amino acid biosynthetic process"/>
    <property type="evidence" value="ECO:0007669"/>
    <property type="project" value="UniProtKB-KW"/>
</dbReference>
<keyword evidence="7" id="KW-0460">Magnesium</keyword>
<dbReference type="HAMAP" id="MF_00109">
    <property type="entry name" value="Shikimate_kinase"/>
    <property type="match status" value="1"/>
</dbReference>
<dbReference type="SUPFAM" id="SSF47413">
    <property type="entry name" value="lambda repressor-like DNA-binding domains"/>
    <property type="match status" value="1"/>
</dbReference>
<evidence type="ECO:0000256" key="3">
    <source>
        <dbReference type="ARBA" id="ARBA00022741"/>
    </source>
</evidence>
<dbReference type="EC" id="2.7.1.71" evidence="7"/>
<dbReference type="GO" id="GO:0004765">
    <property type="term" value="F:shikimate kinase activity"/>
    <property type="evidence" value="ECO:0007669"/>
    <property type="project" value="UniProtKB-UniRule"/>
</dbReference>
<evidence type="ECO:0000256" key="4">
    <source>
        <dbReference type="ARBA" id="ARBA00022777"/>
    </source>
</evidence>
<evidence type="ECO:0000256" key="5">
    <source>
        <dbReference type="ARBA" id="ARBA00022840"/>
    </source>
</evidence>
<dbReference type="OrthoDB" id="9800332at2"/>
<dbReference type="GO" id="GO:0009073">
    <property type="term" value="P:aromatic amino acid family biosynthetic process"/>
    <property type="evidence" value="ECO:0007669"/>
    <property type="project" value="UniProtKB-KW"/>
</dbReference>
<keyword evidence="4 7" id="KW-0418">Kinase</keyword>
<feature type="domain" description="HTH cro/C1-type" evidence="8">
    <location>
        <begin position="33"/>
        <end position="87"/>
    </location>
</feature>
<dbReference type="Gene3D" id="3.40.50.300">
    <property type="entry name" value="P-loop containing nucleotide triphosphate hydrolases"/>
    <property type="match status" value="1"/>
</dbReference>
<dbReference type="Proteomes" id="UP000268192">
    <property type="component" value="Chromosome"/>
</dbReference>
<dbReference type="SMART" id="SM00530">
    <property type="entry name" value="HTH_XRE"/>
    <property type="match status" value="1"/>
</dbReference>
<dbReference type="PRINTS" id="PR01100">
    <property type="entry name" value="SHIKIMTKNASE"/>
</dbReference>
<comment type="similarity">
    <text evidence="7">Belongs to the shikimate kinase family.</text>
</comment>
<dbReference type="InterPro" id="IPR027417">
    <property type="entry name" value="P-loop_NTPase"/>
</dbReference>
<sequence length="304" mass="34233">MDEIVTFGGRVTLGQDRQADDTERFLEMVGDRVRAARNRRSISRKTLSEISGVSQRYLAQLESGTGNISILLLRRVAEALDHKIEWLVGEEDPYTSDAVAMMSLYRQATGEQRMRVLEILDPDNPHLRRSRRLAFIGLRGAGKSTIGRLAADRLKLPFLELNEEIEQASGMPVNEVIALYGQEGYRRLEKQSVERIAATYDSIVLAVAGGIVSEPETFNYLLRHYHTIWLKARPEEHMGRVRAQGDERPMAGNPAAMDELRNILMSREALYARAEAQIDTSGRGLPETLDAVLDLIEKRGFLRA</sequence>
<dbReference type="GO" id="GO:0003677">
    <property type="term" value="F:DNA binding"/>
    <property type="evidence" value="ECO:0007669"/>
    <property type="project" value="InterPro"/>
</dbReference>
<dbReference type="EMBL" id="CP032509">
    <property type="protein sequence ID" value="AZN70972.1"/>
    <property type="molecule type" value="Genomic_DNA"/>
</dbReference>
<keyword evidence="10" id="KW-1185">Reference proteome</keyword>
<feature type="binding site" evidence="7">
    <location>
        <position position="248"/>
    </location>
    <ligand>
        <name>ATP</name>
        <dbReference type="ChEBI" id="CHEBI:30616"/>
    </ligand>
</feature>
<dbReference type="SUPFAM" id="SSF52540">
    <property type="entry name" value="P-loop containing nucleoside triphosphate hydrolases"/>
    <property type="match status" value="1"/>
</dbReference>
<evidence type="ECO:0000256" key="6">
    <source>
        <dbReference type="ARBA" id="ARBA00023141"/>
    </source>
</evidence>
<dbReference type="CDD" id="cd00464">
    <property type="entry name" value="SK"/>
    <property type="match status" value="1"/>
</dbReference>
<dbReference type="Gene3D" id="1.10.260.40">
    <property type="entry name" value="lambda repressor-like DNA-binding domains"/>
    <property type="match status" value="1"/>
</dbReference>
<name>A0A3Q8XMK6_9HYPH</name>
<comment type="subcellular location">
    <subcellularLocation>
        <location evidence="7">Cytoplasm</location>
    </subcellularLocation>
</comment>
<dbReference type="Pfam" id="PF01381">
    <property type="entry name" value="HTH_3"/>
    <property type="match status" value="1"/>
</dbReference>
<dbReference type="CDD" id="cd00093">
    <property type="entry name" value="HTH_XRE"/>
    <property type="match status" value="1"/>
</dbReference>
<gene>
    <name evidence="7" type="primary">aroK</name>
    <name evidence="9" type="ORF">D5400_06485</name>
</gene>
<keyword evidence="3 7" id="KW-0547">Nucleotide-binding</keyword>
<protein>
    <recommendedName>
        <fullName evidence="7">Shikimate kinase</fullName>
        <shortName evidence="7">SK</shortName>
        <ecNumber evidence="7">2.7.1.71</ecNumber>
    </recommendedName>
</protein>
<feature type="binding site" evidence="7">
    <location>
        <begin position="140"/>
        <end position="145"/>
    </location>
    <ligand>
        <name>ATP</name>
        <dbReference type="ChEBI" id="CHEBI:30616"/>
    </ligand>
</feature>
<keyword evidence="1 7" id="KW-0028">Amino-acid biosynthesis</keyword>
<accession>A0A3Q8XMK6</accession>
<feature type="binding site" evidence="7">
    <location>
        <position position="144"/>
    </location>
    <ligand>
        <name>Mg(2+)</name>
        <dbReference type="ChEBI" id="CHEBI:18420"/>
    </ligand>
</feature>
<comment type="pathway">
    <text evidence="7">Metabolic intermediate biosynthesis; chorismate biosynthesis; chorismate from D-erythrose 4-phosphate and phosphoenolpyruvate: step 5/7.</text>
</comment>
<dbReference type="PANTHER" id="PTHR21087">
    <property type="entry name" value="SHIKIMATE KINASE"/>
    <property type="match status" value="1"/>
</dbReference>
<comment type="function">
    <text evidence="7">Catalyzes the specific phosphorylation of the 3-hydroxyl group of shikimic acid using ATP as a cosubstrate.</text>
</comment>
<evidence type="ECO:0000259" key="8">
    <source>
        <dbReference type="PROSITE" id="PS50943"/>
    </source>
</evidence>
<evidence type="ECO:0000256" key="7">
    <source>
        <dbReference type="HAMAP-Rule" id="MF_00109"/>
    </source>
</evidence>
<feature type="binding site" evidence="7">
    <location>
        <position position="267"/>
    </location>
    <ligand>
        <name>substrate</name>
    </ligand>
</feature>
<proteinExistence type="inferred from homology"/>
<feature type="binding site" evidence="7">
    <location>
        <position position="209"/>
    </location>
    <ligand>
        <name>substrate</name>
    </ligand>
</feature>
<keyword evidence="6 7" id="KW-0057">Aromatic amino acid biosynthesis</keyword>
<dbReference type="InterPro" id="IPR010982">
    <property type="entry name" value="Lambda_DNA-bd_dom_sf"/>
</dbReference>
<dbReference type="GO" id="GO:0009423">
    <property type="term" value="P:chorismate biosynthetic process"/>
    <property type="evidence" value="ECO:0007669"/>
    <property type="project" value="UniProtKB-UniRule"/>
</dbReference>
<keyword evidence="2 7" id="KW-0808">Transferase</keyword>
<dbReference type="KEGG" id="abaw:D5400_06485"/>
<evidence type="ECO:0000256" key="2">
    <source>
        <dbReference type="ARBA" id="ARBA00022679"/>
    </source>
</evidence>
<dbReference type="GO" id="GO:0005829">
    <property type="term" value="C:cytosol"/>
    <property type="evidence" value="ECO:0007669"/>
    <property type="project" value="TreeGrafter"/>
</dbReference>
<comment type="catalytic activity">
    <reaction evidence="7">
        <text>shikimate + ATP = 3-phosphoshikimate + ADP + H(+)</text>
        <dbReference type="Rhea" id="RHEA:13121"/>
        <dbReference type="ChEBI" id="CHEBI:15378"/>
        <dbReference type="ChEBI" id="CHEBI:30616"/>
        <dbReference type="ChEBI" id="CHEBI:36208"/>
        <dbReference type="ChEBI" id="CHEBI:145989"/>
        <dbReference type="ChEBI" id="CHEBI:456216"/>
        <dbReference type="EC" id="2.7.1.71"/>
    </reaction>
</comment>
<dbReference type="AlphaFoldDB" id="A0A3Q8XMK6"/>
<dbReference type="UniPathway" id="UPA00053">
    <property type="reaction ID" value="UER00088"/>
</dbReference>
<dbReference type="InterPro" id="IPR000623">
    <property type="entry name" value="Shikimate_kinase/TSH1"/>
</dbReference>
<dbReference type="GO" id="GO:0000287">
    <property type="term" value="F:magnesium ion binding"/>
    <property type="evidence" value="ECO:0007669"/>
    <property type="project" value="UniProtKB-UniRule"/>
</dbReference>
<evidence type="ECO:0000313" key="10">
    <source>
        <dbReference type="Proteomes" id="UP000268192"/>
    </source>
</evidence>
<feature type="binding site" evidence="7">
    <location>
        <position position="186"/>
    </location>
    <ligand>
        <name>substrate</name>
    </ligand>
</feature>
<comment type="cofactor">
    <cofactor evidence="7">
        <name>Mg(2+)</name>
        <dbReference type="ChEBI" id="CHEBI:18420"/>
    </cofactor>
    <text evidence="7">Binds 1 Mg(2+) ion per subunit.</text>
</comment>
<evidence type="ECO:0000256" key="1">
    <source>
        <dbReference type="ARBA" id="ARBA00022605"/>
    </source>
</evidence>
<reference evidence="9 10" key="1">
    <citation type="submission" date="2018-09" db="EMBL/GenBank/DDBJ databases">
        <title>Marinorhizobium profundi gen. nov., sp. nov., isolated from a deep-sea sediment sample from the New Britain Trench and proposal of Marinorhizobiaceae fam. nov. in the order Rhizobiales of the class Alphaproteobacteria.</title>
        <authorList>
            <person name="Cao J."/>
        </authorList>
    </citation>
    <scope>NUCLEOTIDE SEQUENCE [LARGE SCALE GENOMIC DNA]</scope>
    <source>
        <strain evidence="9 10">WS11</strain>
    </source>
</reference>
<organism evidence="9 10">
    <name type="scientific">Georhizobium profundi</name>
    <dbReference type="NCBI Taxonomy" id="2341112"/>
    <lineage>
        <taxon>Bacteria</taxon>
        <taxon>Pseudomonadati</taxon>
        <taxon>Pseudomonadota</taxon>
        <taxon>Alphaproteobacteria</taxon>
        <taxon>Hyphomicrobiales</taxon>
        <taxon>Rhizobiaceae</taxon>
        <taxon>Georhizobium</taxon>
    </lineage>
</organism>
<dbReference type="Pfam" id="PF01202">
    <property type="entry name" value="SKI"/>
    <property type="match status" value="1"/>
</dbReference>
<dbReference type="GO" id="GO:0005524">
    <property type="term" value="F:ATP binding"/>
    <property type="evidence" value="ECO:0007669"/>
    <property type="project" value="UniProtKB-UniRule"/>
</dbReference>